<evidence type="ECO:0000313" key="2">
    <source>
        <dbReference type="EMBL" id="AXE37898.1"/>
    </source>
</evidence>
<gene>
    <name evidence="2" type="ORF">JS278_00707</name>
</gene>
<dbReference type="EMBL" id="CP025198">
    <property type="protein sequence ID" value="AXE37898.1"/>
    <property type="molecule type" value="Genomic_DNA"/>
</dbReference>
<dbReference type="Gene3D" id="3.20.20.150">
    <property type="entry name" value="Divalent-metal-dependent TIM barrel enzymes"/>
    <property type="match status" value="1"/>
</dbReference>
<accession>A0A344URK0</accession>
<reference evidence="2 3" key="1">
    <citation type="submission" date="2017-12" db="EMBL/GenBank/DDBJ databases">
        <title>The whole genome sequence of the Acidipropionibacterium virtanenii sp. nov. type strain JS278.</title>
        <authorList>
            <person name="Laine P."/>
            <person name="Deptula P."/>
            <person name="Varmanen P."/>
            <person name="Auvinen P."/>
        </authorList>
    </citation>
    <scope>NUCLEOTIDE SEQUENCE [LARGE SCALE GENOMIC DNA]</scope>
    <source>
        <strain evidence="2 3">JS278</strain>
    </source>
</reference>
<proteinExistence type="predicted"/>
<dbReference type="PANTHER" id="PTHR12110">
    <property type="entry name" value="HYDROXYPYRUVATE ISOMERASE"/>
    <property type="match status" value="1"/>
</dbReference>
<dbReference type="PANTHER" id="PTHR12110:SF47">
    <property type="match status" value="1"/>
</dbReference>
<organism evidence="2 3">
    <name type="scientific">Acidipropionibacterium virtanenii</name>
    <dbReference type="NCBI Taxonomy" id="2057246"/>
    <lineage>
        <taxon>Bacteria</taxon>
        <taxon>Bacillati</taxon>
        <taxon>Actinomycetota</taxon>
        <taxon>Actinomycetes</taxon>
        <taxon>Propionibacteriales</taxon>
        <taxon>Propionibacteriaceae</taxon>
        <taxon>Acidipropionibacterium</taxon>
    </lineage>
</organism>
<sequence length="268" mass="29778">MYPESTASTFECASELGYDGVELMVGIDQVSADLDQVDALSQYHEIAVTSVHAPCLLVTPNVWGTDPWGKLDRSGQAARRFGARVIVVHPPFRWQRDYSSGFEAGIARLNADERNRAADVLYTVENMYPWRTPAGRFLAYAPDWDPTLRSYDHLTLDLSHASTGRMDSIDYVRVWGRRLAHIHLTDGSGTFKDEHLLPGEGDQRSFEVVREAVAHGFNGDVVLEVNSRRFGSRSDRQDALGRCLEQTRDAVAEGMASRTGARAMSGSK</sequence>
<dbReference type="Proteomes" id="UP000251995">
    <property type="component" value="Chromosome"/>
</dbReference>
<dbReference type="InterPro" id="IPR050312">
    <property type="entry name" value="IolE/XylAMocC-like"/>
</dbReference>
<keyword evidence="3" id="KW-1185">Reference proteome</keyword>
<evidence type="ECO:0000259" key="1">
    <source>
        <dbReference type="Pfam" id="PF01261"/>
    </source>
</evidence>
<dbReference type="Pfam" id="PF01261">
    <property type="entry name" value="AP_endonuc_2"/>
    <property type="match status" value="1"/>
</dbReference>
<dbReference type="AlphaFoldDB" id="A0A344URK0"/>
<dbReference type="InterPro" id="IPR013022">
    <property type="entry name" value="Xyl_isomerase-like_TIM-brl"/>
</dbReference>
<name>A0A344URK0_9ACTN</name>
<dbReference type="KEGG" id="acij:JS278_00707"/>
<feature type="domain" description="Xylose isomerase-like TIM barrel" evidence="1">
    <location>
        <begin position="11"/>
        <end position="235"/>
    </location>
</feature>
<evidence type="ECO:0000313" key="3">
    <source>
        <dbReference type="Proteomes" id="UP000251995"/>
    </source>
</evidence>
<dbReference type="InterPro" id="IPR036237">
    <property type="entry name" value="Xyl_isomerase-like_sf"/>
</dbReference>
<dbReference type="SUPFAM" id="SSF51658">
    <property type="entry name" value="Xylose isomerase-like"/>
    <property type="match status" value="1"/>
</dbReference>
<protein>
    <recommendedName>
        <fullName evidence="1">Xylose isomerase-like TIM barrel domain-containing protein</fullName>
    </recommendedName>
</protein>